<dbReference type="Proteomes" id="UP000440578">
    <property type="component" value="Unassembled WGS sequence"/>
</dbReference>
<evidence type="ECO:0000259" key="11">
    <source>
        <dbReference type="PROSITE" id="PS50157"/>
    </source>
</evidence>
<comment type="caution">
    <text evidence="12">The sequence shown here is derived from an EMBL/GenBank/DDBJ whole genome shotgun (WGS) entry which is preliminary data.</text>
</comment>
<keyword evidence="8" id="KW-0539">Nucleus</keyword>
<dbReference type="GO" id="GO:0000978">
    <property type="term" value="F:RNA polymerase II cis-regulatory region sequence-specific DNA binding"/>
    <property type="evidence" value="ECO:0007669"/>
    <property type="project" value="TreeGrafter"/>
</dbReference>
<keyword evidence="5" id="KW-0862">Zinc</keyword>
<feature type="domain" description="C2H2-type" evidence="11">
    <location>
        <begin position="325"/>
        <end position="353"/>
    </location>
</feature>
<evidence type="ECO:0000256" key="4">
    <source>
        <dbReference type="ARBA" id="ARBA00022771"/>
    </source>
</evidence>
<proteinExistence type="predicted"/>
<dbReference type="FunFam" id="3.30.160.60:FF:000100">
    <property type="entry name" value="Zinc finger 45-like"/>
    <property type="match status" value="1"/>
</dbReference>
<dbReference type="InterPro" id="IPR013087">
    <property type="entry name" value="Znf_C2H2_type"/>
</dbReference>
<comment type="subcellular location">
    <subcellularLocation>
        <location evidence="1">Nucleus</location>
    </subcellularLocation>
</comment>
<dbReference type="SUPFAM" id="SSF57667">
    <property type="entry name" value="beta-beta-alpha zinc fingers"/>
    <property type="match status" value="3"/>
</dbReference>
<evidence type="ECO:0000256" key="5">
    <source>
        <dbReference type="ARBA" id="ARBA00022833"/>
    </source>
</evidence>
<organism evidence="12 13">
    <name type="scientific">Amphibalanus amphitrite</name>
    <name type="common">Striped barnacle</name>
    <name type="synonym">Balanus amphitrite</name>
    <dbReference type="NCBI Taxonomy" id="1232801"/>
    <lineage>
        <taxon>Eukaryota</taxon>
        <taxon>Metazoa</taxon>
        <taxon>Ecdysozoa</taxon>
        <taxon>Arthropoda</taxon>
        <taxon>Crustacea</taxon>
        <taxon>Multicrustacea</taxon>
        <taxon>Cirripedia</taxon>
        <taxon>Thoracica</taxon>
        <taxon>Thoracicalcarea</taxon>
        <taxon>Balanomorpha</taxon>
        <taxon>Balanoidea</taxon>
        <taxon>Balanidae</taxon>
        <taxon>Amphibalaninae</taxon>
        <taxon>Amphibalanus</taxon>
    </lineage>
</organism>
<evidence type="ECO:0000313" key="13">
    <source>
        <dbReference type="Proteomes" id="UP000440578"/>
    </source>
</evidence>
<feature type="region of interest" description="Disordered" evidence="10">
    <location>
        <begin position="658"/>
        <end position="681"/>
    </location>
</feature>
<dbReference type="Pfam" id="PF13912">
    <property type="entry name" value="zf-C2H2_6"/>
    <property type="match status" value="1"/>
</dbReference>
<protein>
    <submittedName>
        <fullName evidence="12">Zinc finger protein 35</fullName>
    </submittedName>
</protein>
<evidence type="ECO:0000313" key="12">
    <source>
        <dbReference type="EMBL" id="KAF0289178.1"/>
    </source>
</evidence>
<evidence type="ECO:0000256" key="1">
    <source>
        <dbReference type="ARBA" id="ARBA00004123"/>
    </source>
</evidence>
<feature type="domain" description="C2H2-type" evidence="11">
    <location>
        <begin position="353"/>
        <end position="380"/>
    </location>
</feature>
<dbReference type="PROSITE" id="PS00028">
    <property type="entry name" value="ZINC_FINGER_C2H2_1"/>
    <property type="match status" value="7"/>
</dbReference>
<accession>A0A6A4VFN9</accession>
<dbReference type="OrthoDB" id="428658at2759"/>
<dbReference type="InterPro" id="IPR036236">
    <property type="entry name" value="Znf_C2H2_sf"/>
</dbReference>
<name>A0A6A4VFN9_AMPAM</name>
<evidence type="ECO:0000256" key="8">
    <source>
        <dbReference type="ARBA" id="ARBA00023242"/>
    </source>
</evidence>
<feature type="domain" description="C2H2-type" evidence="11">
    <location>
        <begin position="409"/>
        <end position="437"/>
    </location>
</feature>
<evidence type="ECO:0000256" key="2">
    <source>
        <dbReference type="ARBA" id="ARBA00022723"/>
    </source>
</evidence>
<dbReference type="Pfam" id="PF00096">
    <property type="entry name" value="zf-C2H2"/>
    <property type="match status" value="5"/>
</dbReference>
<evidence type="ECO:0000256" key="10">
    <source>
        <dbReference type="SAM" id="MobiDB-lite"/>
    </source>
</evidence>
<dbReference type="Gene3D" id="3.30.160.60">
    <property type="entry name" value="Classic Zinc Finger"/>
    <property type="match status" value="5"/>
</dbReference>
<dbReference type="SMART" id="SM00355">
    <property type="entry name" value="ZnF_C2H2"/>
    <property type="match status" value="10"/>
</dbReference>
<dbReference type="GO" id="GO:0005654">
    <property type="term" value="C:nucleoplasm"/>
    <property type="evidence" value="ECO:0007669"/>
    <property type="project" value="TreeGrafter"/>
</dbReference>
<keyword evidence="3" id="KW-0677">Repeat</keyword>
<evidence type="ECO:0000256" key="3">
    <source>
        <dbReference type="ARBA" id="ARBA00022737"/>
    </source>
</evidence>
<evidence type="ECO:0000256" key="9">
    <source>
        <dbReference type="PROSITE-ProRule" id="PRU00042"/>
    </source>
</evidence>
<keyword evidence="6" id="KW-0805">Transcription regulation</keyword>
<dbReference type="EMBL" id="VIIS01002057">
    <property type="protein sequence ID" value="KAF0289178.1"/>
    <property type="molecule type" value="Genomic_DNA"/>
</dbReference>
<dbReference type="PANTHER" id="PTHR24399">
    <property type="entry name" value="ZINC FINGER AND BTB DOMAIN-CONTAINING"/>
    <property type="match status" value="1"/>
</dbReference>
<feature type="domain" description="C2H2-type" evidence="11">
    <location>
        <begin position="224"/>
        <end position="252"/>
    </location>
</feature>
<evidence type="ECO:0000256" key="7">
    <source>
        <dbReference type="ARBA" id="ARBA00023163"/>
    </source>
</evidence>
<dbReference type="GO" id="GO:0008270">
    <property type="term" value="F:zinc ion binding"/>
    <property type="evidence" value="ECO:0007669"/>
    <property type="project" value="UniProtKB-KW"/>
</dbReference>
<keyword evidence="4 9" id="KW-0863">Zinc-finger</keyword>
<dbReference type="PANTHER" id="PTHR24399:SF23">
    <property type="entry name" value="C2H2-TYPE DOMAIN-CONTAINING PROTEIN"/>
    <property type="match status" value="1"/>
</dbReference>
<reference evidence="12 13" key="1">
    <citation type="submission" date="2019-07" db="EMBL/GenBank/DDBJ databases">
        <title>Draft genome assembly of a fouling barnacle, Amphibalanus amphitrite (Darwin, 1854): The first reference genome for Thecostraca.</title>
        <authorList>
            <person name="Kim W."/>
        </authorList>
    </citation>
    <scope>NUCLEOTIDE SEQUENCE [LARGE SCALE GENOMIC DNA]</scope>
    <source>
        <strain evidence="12">SNU_AA5</strain>
        <tissue evidence="12">Soma without cirri and trophi</tissue>
    </source>
</reference>
<sequence length="699" mass="78824">MNQLRVRYHQLKIDMFALYQATMDSRGVKVHRVEQALGDLPAPGPSHVQLRNEDAAYVQKLSEMEKKITVGEHGRRRRHMLRKLNFSRSSGEPSAGEVVDAAAAAAVEPTAGAESTRHESGCRELDRHSNITVLRCYRCTKRFDDQTSLFAHWRDEINCHIVCLFCREEFITNAKHDQHIRLCQALVCAQCKAQCSDYAEYEQHIAVCLFAAKCEPVEVLAARVQCPYCDRLFTQIHMFKRHLKIMHEVEHMQRFGLKIQRKFRPNEREFPCRQCGRTFNRVYNLKMHQLSHGRNGQYRCETCNKTFRFRSNLERHARSHTAQQHECRVCGQQFRLLRQLRGHMNVAHDKDQFACEICQKSCDGYQRLLTHARTHHTQKAYSCGVCGRVFSTKHKYKEHMNVHDGRYTYECHMCSERFFTRDHLRKHYRKQHPEVKRLPRRATMRRPLDQGRSFYEPTDLGPMINDTVTLYQASADSGDASVVKFEVVGEPCDRQVVQTFTADQTSQEMMDGGYQVYEGSDQHILGEYTPGGRGGRVTDGVDGAATLLSLEPASSAEVPEGATVMTYIVPETTSSQFSVQDSTWAGGSLFHFPGLITPEKGAAGGGLYAGARRPRAGLLYTPAGPAASPLGWPAADRQPELALAHGYPPLVKTEAAAVTEGGSPRYQPPPPPPLAISSGQGAIFTSPQQAPVFVSSLAE</sequence>
<evidence type="ECO:0000256" key="6">
    <source>
        <dbReference type="ARBA" id="ARBA00023015"/>
    </source>
</evidence>
<dbReference type="AlphaFoldDB" id="A0A6A4VFN9"/>
<feature type="domain" description="C2H2-type" evidence="11">
    <location>
        <begin position="270"/>
        <end position="297"/>
    </location>
</feature>
<gene>
    <name evidence="12" type="primary">ZNF35</name>
    <name evidence="12" type="ORF">FJT64_012537</name>
</gene>
<keyword evidence="7" id="KW-0804">Transcription</keyword>
<feature type="domain" description="C2H2-type" evidence="11">
    <location>
        <begin position="381"/>
        <end position="408"/>
    </location>
</feature>
<keyword evidence="13" id="KW-1185">Reference proteome</keyword>
<keyword evidence="2" id="KW-0479">Metal-binding</keyword>
<dbReference type="PROSITE" id="PS50157">
    <property type="entry name" value="ZINC_FINGER_C2H2_2"/>
    <property type="match status" value="7"/>
</dbReference>
<dbReference type="GO" id="GO:0001227">
    <property type="term" value="F:DNA-binding transcription repressor activity, RNA polymerase II-specific"/>
    <property type="evidence" value="ECO:0007669"/>
    <property type="project" value="TreeGrafter"/>
</dbReference>
<feature type="domain" description="C2H2-type" evidence="11">
    <location>
        <begin position="298"/>
        <end position="325"/>
    </location>
</feature>